<name>A0A916U4W3_9BURK</name>
<dbReference type="InterPro" id="IPR002591">
    <property type="entry name" value="Phosphodiest/P_Trfase"/>
</dbReference>
<protein>
    <submittedName>
        <fullName evidence="6">Alkaline phosphatase family protein</fullName>
    </submittedName>
</protein>
<organism evidence="6 7">
    <name type="scientific">Undibacterium terreum</name>
    <dbReference type="NCBI Taxonomy" id="1224302"/>
    <lineage>
        <taxon>Bacteria</taxon>
        <taxon>Pseudomonadati</taxon>
        <taxon>Pseudomonadota</taxon>
        <taxon>Betaproteobacteria</taxon>
        <taxon>Burkholderiales</taxon>
        <taxon>Oxalobacteraceae</taxon>
        <taxon>Undibacterium</taxon>
    </lineage>
</organism>
<dbReference type="PANTHER" id="PTHR10151:SF120">
    <property type="entry name" value="BIS(5'-ADENOSYL)-TRIPHOSPHATASE"/>
    <property type="match status" value="1"/>
</dbReference>
<dbReference type="InterPro" id="IPR026263">
    <property type="entry name" value="Alkaline_phosphatase_prok"/>
</dbReference>
<evidence type="ECO:0000256" key="5">
    <source>
        <dbReference type="PIRSR" id="PIRSR031924-51"/>
    </source>
</evidence>
<dbReference type="EMBL" id="BMED01000001">
    <property type="protein sequence ID" value="GGC59018.1"/>
    <property type="molecule type" value="Genomic_DNA"/>
</dbReference>
<evidence type="ECO:0000256" key="4">
    <source>
        <dbReference type="PIRSR" id="PIRSR031924-50"/>
    </source>
</evidence>
<accession>A0A916U4W3</accession>
<dbReference type="Gene3D" id="3.30.1360.150">
    <property type="match status" value="1"/>
</dbReference>
<reference evidence="6" key="2">
    <citation type="submission" date="2020-09" db="EMBL/GenBank/DDBJ databases">
        <authorList>
            <person name="Sun Q."/>
            <person name="Zhou Y."/>
        </authorList>
    </citation>
    <scope>NUCLEOTIDE SEQUENCE</scope>
    <source>
        <strain evidence="6">CGMCC 1.10998</strain>
    </source>
</reference>
<dbReference type="PANTHER" id="PTHR10151">
    <property type="entry name" value="ECTONUCLEOTIDE PYROPHOSPHATASE/PHOSPHODIESTERASE"/>
    <property type="match status" value="1"/>
</dbReference>
<reference evidence="6" key="1">
    <citation type="journal article" date="2014" name="Int. J. Syst. Evol. Microbiol.">
        <title>Complete genome sequence of Corynebacterium casei LMG S-19264T (=DSM 44701T), isolated from a smear-ripened cheese.</title>
        <authorList>
            <consortium name="US DOE Joint Genome Institute (JGI-PGF)"/>
            <person name="Walter F."/>
            <person name="Albersmeier A."/>
            <person name="Kalinowski J."/>
            <person name="Ruckert C."/>
        </authorList>
    </citation>
    <scope>NUCLEOTIDE SEQUENCE</scope>
    <source>
        <strain evidence="6">CGMCC 1.10998</strain>
    </source>
</reference>
<evidence type="ECO:0000256" key="2">
    <source>
        <dbReference type="ARBA" id="ARBA00022723"/>
    </source>
</evidence>
<dbReference type="CDD" id="cd16016">
    <property type="entry name" value="AP-SPAP"/>
    <property type="match status" value="1"/>
</dbReference>
<proteinExistence type="predicted"/>
<feature type="active site" description="Phosphothreonine intermediate" evidence="4">
    <location>
        <position position="46"/>
    </location>
</feature>
<dbReference type="InterPro" id="IPR017850">
    <property type="entry name" value="Alkaline_phosphatase_core_sf"/>
</dbReference>
<evidence type="ECO:0000256" key="1">
    <source>
        <dbReference type="ARBA" id="ARBA00022553"/>
    </source>
</evidence>
<dbReference type="Pfam" id="PF01663">
    <property type="entry name" value="Phosphodiest"/>
    <property type="match status" value="1"/>
</dbReference>
<dbReference type="AlphaFoldDB" id="A0A916U4W3"/>
<dbReference type="Gene3D" id="3.40.720.10">
    <property type="entry name" value="Alkaline Phosphatase, subunit A"/>
    <property type="match status" value="1"/>
</dbReference>
<dbReference type="GO" id="GO:0004035">
    <property type="term" value="F:alkaline phosphatase activity"/>
    <property type="evidence" value="ECO:0007669"/>
    <property type="project" value="InterPro"/>
</dbReference>
<evidence type="ECO:0000313" key="6">
    <source>
        <dbReference type="EMBL" id="GGC59018.1"/>
    </source>
</evidence>
<dbReference type="SUPFAM" id="SSF53649">
    <property type="entry name" value="Alkaline phosphatase-like"/>
    <property type="match status" value="1"/>
</dbReference>
<feature type="binding site" evidence="5">
    <location>
        <position position="67"/>
    </location>
    <ligand>
        <name>substrate</name>
    </ligand>
</feature>
<dbReference type="PIRSF" id="PIRSF031924">
    <property type="entry name" value="Pi-irrepressible_AP"/>
    <property type="match status" value="1"/>
</dbReference>
<comment type="caution">
    <text evidence="6">The sequence shown here is derived from an EMBL/GenBank/DDBJ whole genome shotgun (WGS) entry which is preliminary data.</text>
</comment>
<keyword evidence="1 4" id="KW-0597">Phosphoprotein</keyword>
<keyword evidence="2" id="KW-0479">Metal-binding</keyword>
<dbReference type="GO" id="GO:0046872">
    <property type="term" value="F:metal ion binding"/>
    <property type="evidence" value="ECO:0007669"/>
    <property type="project" value="UniProtKB-KW"/>
</dbReference>
<dbReference type="Proteomes" id="UP000637423">
    <property type="component" value="Unassembled WGS sequence"/>
</dbReference>
<sequence length="519" mass="57394">MLVVDGLPQDQVLKYRDQYGQGGFRRLLEQGAWYGDAHQAHAVTVTAAGHSAVLTGTYPYQHGIIENYWSDRATLKSIYCTEDSAYTYIGEETKPDSGTSPANLRVNTLGDELRKQTANRAKVITVSGKDRGAILLAGKAGTAYMYMGKSGHFASSTYYMKEHPEWQKRFTAANPQDRFYGKEWRPLLEDVAYAGDAPDGSPGMNQGGFPFSYSSKSGKPDAEYYGKLYTGPYLDELTLEFARAAIDGERLGHNPAGVADILGISLSSHDYVNHAYGPESRMSHDHMLRLDKLLAAFFSDLDQRVGLDNTLIVLTADHGFANTPEYSRSLHRDAERLDPKKMMDILNDYLNKQFGVAKLAVKWFHPNVMLDYAAMERQGLNPEQVEKAAAQFLQVYPGITNAFTRSQLKAKALPKTRLGMLVQRGWNLERSGDIVLVTKPYWYFSSESARGATHGSPYAYDTNVPLMLMGGPWIKPGKIAPYAEVVDIAPTLAKLLHVAPPATSEGRVLSEALKAGVLQ</sequence>
<gene>
    <name evidence="6" type="ORF">GCM10011396_02410</name>
</gene>
<evidence type="ECO:0000256" key="3">
    <source>
        <dbReference type="ARBA" id="ARBA00022729"/>
    </source>
</evidence>
<feature type="binding site" evidence="5">
    <location>
        <begin position="129"/>
        <end position="131"/>
    </location>
    <ligand>
        <name>substrate</name>
    </ligand>
</feature>
<keyword evidence="7" id="KW-1185">Reference proteome</keyword>
<evidence type="ECO:0000313" key="7">
    <source>
        <dbReference type="Proteomes" id="UP000637423"/>
    </source>
</evidence>
<keyword evidence="3" id="KW-0732">Signal</keyword>